<name>A0A1D1W9E6_RAMVA</name>
<gene>
    <name evidence="7" type="primary">RvY_19471-1</name>
    <name evidence="7" type="synonym">RvY_19471.1</name>
    <name evidence="7" type="ORF">RvY_19471</name>
</gene>
<dbReference type="Proteomes" id="UP000186922">
    <property type="component" value="Unassembled WGS sequence"/>
</dbReference>
<feature type="region of interest" description="Disordered" evidence="6">
    <location>
        <begin position="162"/>
        <end position="187"/>
    </location>
</feature>
<comment type="subcellular location">
    <subcellularLocation>
        <location evidence="1">Nucleus</location>
    </subcellularLocation>
</comment>
<evidence type="ECO:0000313" key="7">
    <source>
        <dbReference type="EMBL" id="GAV09987.1"/>
    </source>
</evidence>
<feature type="compositionally biased region" description="Basic residues" evidence="6">
    <location>
        <begin position="1"/>
        <end position="10"/>
    </location>
</feature>
<evidence type="ECO:0000256" key="2">
    <source>
        <dbReference type="ARBA" id="ARBA00022473"/>
    </source>
</evidence>
<keyword evidence="2" id="KW-0217">Developmental protein</keyword>
<keyword evidence="4" id="KW-0371">Homeobox</keyword>
<feature type="non-terminal residue" evidence="7">
    <location>
        <position position="1"/>
    </location>
</feature>
<accession>A0A1D1W9E6</accession>
<organism evidence="7 8">
    <name type="scientific">Ramazzottius varieornatus</name>
    <name type="common">Water bear</name>
    <name type="synonym">Tardigrade</name>
    <dbReference type="NCBI Taxonomy" id="947166"/>
    <lineage>
        <taxon>Eukaryota</taxon>
        <taxon>Metazoa</taxon>
        <taxon>Ecdysozoa</taxon>
        <taxon>Tardigrada</taxon>
        <taxon>Eutardigrada</taxon>
        <taxon>Parachela</taxon>
        <taxon>Hypsibioidea</taxon>
        <taxon>Ramazzottiidae</taxon>
        <taxon>Ramazzottius</taxon>
    </lineage>
</organism>
<feature type="region of interest" description="Disordered" evidence="6">
    <location>
        <begin position="1"/>
        <end position="84"/>
    </location>
</feature>
<evidence type="ECO:0000256" key="3">
    <source>
        <dbReference type="ARBA" id="ARBA00023125"/>
    </source>
</evidence>
<evidence type="ECO:0008006" key="9">
    <source>
        <dbReference type="Google" id="ProtNLM"/>
    </source>
</evidence>
<protein>
    <recommendedName>
        <fullName evidence="9">Homeobox domain-containing protein</fullName>
    </recommendedName>
</protein>
<dbReference type="GO" id="GO:0005634">
    <property type="term" value="C:nucleus"/>
    <property type="evidence" value="ECO:0007669"/>
    <property type="project" value="UniProtKB-SubCell"/>
</dbReference>
<keyword evidence="3" id="KW-0238">DNA-binding</keyword>
<dbReference type="PANTHER" id="PTHR45793:SF5">
    <property type="entry name" value="HOMEOTIC PROTEIN OCELLILESS"/>
    <property type="match status" value="1"/>
</dbReference>
<evidence type="ECO:0000256" key="1">
    <source>
        <dbReference type="ARBA" id="ARBA00004123"/>
    </source>
</evidence>
<feature type="compositionally biased region" description="Polar residues" evidence="6">
    <location>
        <begin position="32"/>
        <end position="59"/>
    </location>
</feature>
<evidence type="ECO:0000256" key="6">
    <source>
        <dbReference type="SAM" id="MobiDB-lite"/>
    </source>
</evidence>
<proteinExistence type="predicted"/>
<evidence type="ECO:0000313" key="8">
    <source>
        <dbReference type="Proteomes" id="UP000186922"/>
    </source>
</evidence>
<comment type="caution">
    <text evidence="7">The sequence shown here is derived from an EMBL/GenBank/DDBJ whole genome shotgun (WGS) entry which is preliminary data.</text>
</comment>
<feature type="compositionally biased region" description="Basic residues" evidence="6">
    <location>
        <begin position="166"/>
        <end position="176"/>
    </location>
</feature>
<keyword evidence="8" id="KW-1185">Reference proteome</keyword>
<feature type="compositionally biased region" description="Polar residues" evidence="6">
    <location>
        <begin position="69"/>
        <end position="84"/>
    </location>
</feature>
<evidence type="ECO:0000256" key="4">
    <source>
        <dbReference type="ARBA" id="ARBA00023155"/>
    </source>
</evidence>
<dbReference type="STRING" id="947166.A0A1D1W9E6"/>
<dbReference type="GO" id="GO:0000978">
    <property type="term" value="F:RNA polymerase II cis-regulatory region sequence-specific DNA binding"/>
    <property type="evidence" value="ECO:0007669"/>
    <property type="project" value="TreeGrafter"/>
</dbReference>
<reference evidence="7 8" key="1">
    <citation type="journal article" date="2016" name="Nat. Commun.">
        <title>Extremotolerant tardigrade genome and improved radiotolerance of human cultured cells by tardigrade-unique protein.</title>
        <authorList>
            <person name="Hashimoto T."/>
            <person name="Horikawa D.D."/>
            <person name="Saito Y."/>
            <person name="Kuwahara H."/>
            <person name="Kozuka-Hata H."/>
            <person name="Shin-I T."/>
            <person name="Minakuchi Y."/>
            <person name="Ohishi K."/>
            <person name="Motoyama A."/>
            <person name="Aizu T."/>
            <person name="Enomoto A."/>
            <person name="Kondo K."/>
            <person name="Tanaka S."/>
            <person name="Hara Y."/>
            <person name="Koshikawa S."/>
            <person name="Sagara H."/>
            <person name="Miura T."/>
            <person name="Yokobori S."/>
            <person name="Miyagawa K."/>
            <person name="Suzuki Y."/>
            <person name="Kubo T."/>
            <person name="Oyama M."/>
            <person name="Kohara Y."/>
            <person name="Fujiyama A."/>
            <person name="Arakawa K."/>
            <person name="Katayama T."/>
            <person name="Toyoda A."/>
            <person name="Kunieda T."/>
        </authorList>
    </citation>
    <scope>NUCLEOTIDE SEQUENCE [LARGE SCALE GENOMIC DNA]</scope>
    <source>
        <strain evidence="7 8">YOKOZUNA-1</strain>
    </source>
</reference>
<feature type="compositionally biased region" description="Low complexity" evidence="6">
    <location>
        <begin position="177"/>
        <end position="187"/>
    </location>
</feature>
<dbReference type="EMBL" id="BDGG01000094">
    <property type="protein sequence ID" value="GAV09987.1"/>
    <property type="molecule type" value="Genomic_DNA"/>
</dbReference>
<keyword evidence="5" id="KW-0539">Nucleus</keyword>
<dbReference type="AlphaFoldDB" id="A0A1D1W9E6"/>
<dbReference type="GO" id="GO:0000981">
    <property type="term" value="F:DNA-binding transcription factor activity, RNA polymerase II-specific"/>
    <property type="evidence" value="ECO:0007669"/>
    <property type="project" value="TreeGrafter"/>
</dbReference>
<dbReference type="PANTHER" id="PTHR45793">
    <property type="entry name" value="HOMEOBOX PROTEIN"/>
    <property type="match status" value="1"/>
</dbReference>
<sequence>VWFKNRRAKCRQQAQQQVSGSTPKNRPKKSKSPATNNTGNGSDPSTPVSSSGNASSPPTALSMVKAEEVSSNNTTSPQPFIKSQHSVSPVQFKFDNGSPAIWNPASLSAEMQRSTFSTMHHQGSKYLPTEIQPVVSHWPSTAATAYAAPYYSSMNMDYISPMHASSPHHHAHHSHHQQLSSQHLSQMSGQHHINALGVQQRANQGFTNEALQVDYPYPAWR</sequence>
<evidence type="ECO:0000256" key="5">
    <source>
        <dbReference type="ARBA" id="ARBA00023242"/>
    </source>
</evidence>